<feature type="domain" description="Helix-turn-helix" evidence="1">
    <location>
        <begin position="69"/>
        <end position="119"/>
    </location>
</feature>
<dbReference type="OrthoDB" id="1003442at2"/>
<dbReference type="Pfam" id="PF12728">
    <property type="entry name" value="HTH_17"/>
    <property type="match status" value="2"/>
</dbReference>
<dbReference type="Proteomes" id="UP000199572">
    <property type="component" value="Unassembled WGS sequence"/>
</dbReference>
<gene>
    <name evidence="2" type="ORF">SAMN04488023_14625</name>
</gene>
<dbReference type="STRING" id="390241.SAMN04488023_14625"/>
<evidence type="ECO:0000313" key="3">
    <source>
        <dbReference type="Proteomes" id="UP000199572"/>
    </source>
</evidence>
<sequence>MSSNLKILRKCECCNQTFIAKKTVTRFCGKACNSRYYKSKARADKIQSSDLETVSRDFKYQVSHLEREVLSVAEVAYLLRSHKGTVYGMINSGTLKAAKIHTRKTVVLRMDFLSLFDRQMWLKDIAKKPVEPQKSDDESAPSYYTTAQVIALFGKSREAVYTMLQRSGIEKVKVGKEILIPKDAVDKLYKQKSVPRTDPLDAERRANQRLASKPIRISDCYSIEECVQLLGKERGLLYAIFKRRNVPKLRVGHYVYFLKRAVDKIAKDAMKVNMVTNDEF</sequence>
<dbReference type="EMBL" id="FOGG01000046">
    <property type="protein sequence ID" value="SES23543.1"/>
    <property type="molecule type" value="Genomic_DNA"/>
</dbReference>
<protein>
    <submittedName>
        <fullName evidence="2">DNA binding domain-containing protein, excisionase family</fullName>
    </submittedName>
</protein>
<keyword evidence="3" id="KW-1185">Reference proteome</keyword>
<organism evidence="2 3">
    <name type="scientific">Pedobacter rhizosphaerae</name>
    <dbReference type="NCBI Taxonomy" id="390241"/>
    <lineage>
        <taxon>Bacteria</taxon>
        <taxon>Pseudomonadati</taxon>
        <taxon>Bacteroidota</taxon>
        <taxon>Sphingobacteriia</taxon>
        <taxon>Sphingobacteriales</taxon>
        <taxon>Sphingobacteriaceae</taxon>
        <taxon>Pedobacter</taxon>
    </lineage>
</organism>
<accession>A0A1H9VQM2</accession>
<evidence type="ECO:0000313" key="2">
    <source>
        <dbReference type="EMBL" id="SES23543.1"/>
    </source>
</evidence>
<dbReference type="AlphaFoldDB" id="A0A1H9VQM2"/>
<reference evidence="2 3" key="1">
    <citation type="submission" date="2016-10" db="EMBL/GenBank/DDBJ databases">
        <authorList>
            <person name="de Groot N.N."/>
        </authorList>
    </citation>
    <scope>NUCLEOTIDE SEQUENCE [LARGE SCALE GENOMIC DNA]</scope>
    <source>
        <strain evidence="2 3">DSM 18610</strain>
    </source>
</reference>
<feature type="domain" description="Helix-turn-helix" evidence="1">
    <location>
        <begin position="143"/>
        <end position="192"/>
    </location>
</feature>
<proteinExistence type="predicted"/>
<name>A0A1H9VQM2_9SPHI</name>
<dbReference type="InterPro" id="IPR041657">
    <property type="entry name" value="HTH_17"/>
</dbReference>
<evidence type="ECO:0000259" key="1">
    <source>
        <dbReference type="Pfam" id="PF12728"/>
    </source>
</evidence>